<keyword evidence="1" id="KW-0723">Serine/threonine-protein kinase</keyword>
<keyword evidence="3 6" id="KW-0547">Nucleotide-binding</keyword>
<dbReference type="PROSITE" id="PS50011">
    <property type="entry name" value="PROTEIN_KINASE_DOM"/>
    <property type="match status" value="1"/>
</dbReference>
<dbReference type="SMART" id="SM00220">
    <property type="entry name" value="S_TKc"/>
    <property type="match status" value="1"/>
</dbReference>
<keyword evidence="11" id="KW-1185">Reference proteome</keyword>
<evidence type="ECO:0000256" key="3">
    <source>
        <dbReference type="ARBA" id="ARBA00022741"/>
    </source>
</evidence>
<gene>
    <name evidence="10" type="ORF">BLNAU_12488</name>
</gene>
<dbReference type="InterPro" id="IPR000719">
    <property type="entry name" value="Prot_kinase_dom"/>
</dbReference>
<evidence type="ECO:0000256" key="6">
    <source>
        <dbReference type="PROSITE-ProRule" id="PRU10141"/>
    </source>
</evidence>
<comment type="caution">
    <text evidence="10">The sequence shown here is derived from an EMBL/GenBank/DDBJ whole genome shotgun (WGS) entry which is preliminary data.</text>
</comment>
<accession>A0ABQ9XJB6</accession>
<evidence type="ECO:0000256" key="2">
    <source>
        <dbReference type="ARBA" id="ARBA00022679"/>
    </source>
</evidence>
<dbReference type="PROSITE" id="PS51285">
    <property type="entry name" value="AGC_KINASE_CTER"/>
    <property type="match status" value="1"/>
</dbReference>
<organism evidence="10 11">
    <name type="scientific">Blattamonas nauphoetae</name>
    <dbReference type="NCBI Taxonomy" id="2049346"/>
    <lineage>
        <taxon>Eukaryota</taxon>
        <taxon>Metamonada</taxon>
        <taxon>Preaxostyla</taxon>
        <taxon>Oxymonadida</taxon>
        <taxon>Blattamonas</taxon>
    </lineage>
</organism>
<feature type="compositionally biased region" description="Polar residues" evidence="7">
    <location>
        <begin position="460"/>
        <end position="472"/>
    </location>
</feature>
<evidence type="ECO:0000256" key="4">
    <source>
        <dbReference type="ARBA" id="ARBA00022777"/>
    </source>
</evidence>
<dbReference type="SMART" id="SM00133">
    <property type="entry name" value="S_TK_X"/>
    <property type="match status" value="1"/>
</dbReference>
<evidence type="ECO:0000256" key="5">
    <source>
        <dbReference type="ARBA" id="ARBA00022840"/>
    </source>
</evidence>
<feature type="region of interest" description="Disordered" evidence="7">
    <location>
        <begin position="452"/>
        <end position="487"/>
    </location>
</feature>
<dbReference type="InterPro" id="IPR045270">
    <property type="entry name" value="STKc_AGC"/>
</dbReference>
<dbReference type="Pfam" id="PF00069">
    <property type="entry name" value="Pkinase"/>
    <property type="match status" value="1"/>
</dbReference>
<sequence length="514" mass="57575">MSKPLTQPIRPSSTGKTFDVTRLHNTGKIKQHQLTISREGVKKLDNGTMKWFVPNTKILSINRTAPTSTTFSVSVVMDYNFEGESPERVDEFFKMVEEWKLNKPKTIQANDEDDDFELIDANEETSDKKTVTSPSQESPRTKPKPVEPPMSRLDVPLGLSLAASANTVSLTDFEILAMIGKGSFGTVYQVKKKSNGKIYAMKTLNKYDLYQRDQNFHTLTERTILATIHHSFMPKLYYAFQTQHKLYMVIDYANGGEMFFHLQRAGSFPDILATFYIAEICLVISHLHNNNIVFRDLKPENVLIDSDGHLLLTDYGLAKIGVTAVGGFDSEGFSTQTFCGTPEYLAPEILKGIPHGKAVDWWSVGVMYYEMLCGSSPFYSPNRNQMYQNTLAGPLIFPDSFSSHQRDFISSLLNREPKDRLGSSPNGATDVLSHPVFAGLDLTKLAKREITPPYKPKIDGTSSDTTNVNPNYLAQAPVDSPPSTPSTVKPHVIEKMNSDFVGFDFNFEMVNVNN</sequence>
<dbReference type="PANTHER" id="PTHR24351">
    <property type="entry name" value="RIBOSOMAL PROTEIN S6 KINASE"/>
    <property type="match status" value="1"/>
</dbReference>
<evidence type="ECO:0000259" key="9">
    <source>
        <dbReference type="PROSITE" id="PS51285"/>
    </source>
</evidence>
<proteinExistence type="predicted"/>
<dbReference type="InterPro" id="IPR017441">
    <property type="entry name" value="Protein_kinase_ATP_BS"/>
</dbReference>
<evidence type="ECO:0000313" key="10">
    <source>
        <dbReference type="EMBL" id="KAK2952523.1"/>
    </source>
</evidence>
<dbReference type="SUPFAM" id="SSF56112">
    <property type="entry name" value="Protein kinase-like (PK-like)"/>
    <property type="match status" value="1"/>
</dbReference>
<dbReference type="GO" id="GO:0016740">
    <property type="term" value="F:transferase activity"/>
    <property type="evidence" value="ECO:0007669"/>
    <property type="project" value="UniProtKB-KW"/>
</dbReference>
<protein>
    <submittedName>
        <fullName evidence="10">Uncharacterized protein</fullName>
    </submittedName>
</protein>
<feature type="domain" description="Protein kinase" evidence="8">
    <location>
        <begin position="173"/>
        <end position="437"/>
    </location>
</feature>
<evidence type="ECO:0000256" key="1">
    <source>
        <dbReference type="ARBA" id="ARBA00022527"/>
    </source>
</evidence>
<feature type="domain" description="AGC-kinase C-terminal" evidence="9">
    <location>
        <begin position="438"/>
        <end position="514"/>
    </location>
</feature>
<keyword evidence="4" id="KW-0418">Kinase</keyword>
<keyword evidence="2 10" id="KW-0808">Transferase</keyword>
<evidence type="ECO:0000313" key="11">
    <source>
        <dbReference type="Proteomes" id="UP001281761"/>
    </source>
</evidence>
<dbReference type="Gene3D" id="3.30.200.20">
    <property type="entry name" value="Phosphorylase Kinase, domain 1"/>
    <property type="match status" value="1"/>
</dbReference>
<evidence type="ECO:0000256" key="7">
    <source>
        <dbReference type="SAM" id="MobiDB-lite"/>
    </source>
</evidence>
<dbReference type="InterPro" id="IPR011009">
    <property type="entry name" value="Kinase-like_dom_sf"/>
</dbReference>
<evidence type="ECO:0000259" key="8">
    <source>
        <dbReference type="PROSITE" id="PS50011"/>
    </source>
</evidence>
<dbReference type="CDD" id="cd05123">
    <property type="entry name" value="STKc_AGC"/>
    <property type="match status" value="1"/>
</dbReference>
<feature type="binding site" evidence="6">
    <location>
        <position position="202"/>
    </location>
    <ligand>
        <name>ATP</name>
        <dbReference type="ChEBI" id="CHEBI:30616"/>
    </ligand>
</feature>
<reference evidence="10 11" key="1">
    <citation type="journal article" date="2022" name="bioRxiv">
        <title>Genomics of Preaxostyla Flagellates Illuminates Evolutionary Transitions and the Path Towards Mitochondrial Loss.</title>
        <authorList>
            <person name="Novak L.V.F."/>
            <person name="Treitli S.C."/>
            <person name="Pyrih J."/>
            <person name="Halakuc P."/>
            <person name="Pipaliya S.V."/>
            <person name="Vacek V."/>
            <person name="Brzon O."/>
            <person name="Soukal P."/>
            <person name="Eme L."/>
            <person name="Dacks J.B."/>
            <person name="Karnkowska A."/>
            <person name="Elias M."/>
            <person name="Hampl V."/>
        </authorList>
    </citation>
    <scope>NUCLEOTIDE SEQUENCE [LARGE SCALE GENOMIC DNA]</scope>
    <source>
        <strain evidence="10">NAU3</strain>
        <tissue evidence="10">Gut</tissue>
    </source>
</reference>
<dbReference type="Proteomes" id="UP001281761">
    <property type="component" value="Unassembled WGS sequence"/>
</dbReference>
<dbReference type="InterPro" id="IPR000961">
    <property type="entry name" value="AGC-kinase_C"/>
</dbReference>
<feature type="region of interest" description="Disordered" evidence="7">
    <location>
        <begin position="120"/>
        <end position="150"/>
    </location>
</feature>
<name>A0ABQ9XJB6_9EUKA</name>
<keyword evidence="5 6" id="KW-0067">ATP-binding</keyword>
<dbReference type="PROSITE" id="PS00107">
    <property type="entry name" value="PROTEIN_KINASE_ATP"/>
    <property type="match status" value="1"/>
</dbReference>
<dbReference type="EMBL" id="JARBJD010000102">
    <property type="protein sequence ID" value="KAK2952523.1"/>
    <property type="molecule type" value="Genomic_DNA"/>
</dbReference>
<dbReference type="Gene3D" id="1.10.510.10">
    <property type="entry name" value="Transferase(Phosphotransferase) domain 1"/>
    <property type="match status" value="1"/>
</dbReference>